<accession>A0A0V1L5S3</accession>
<gene>
    <name evidence="1" type="ORF">T02_2311</name>
</gene>
<evidence type="ECO:0000313" key="1">
    <source>
        <dbReference type="EMBL" id="KRZ54891.1"/>
    </source>
</evidence>
<sequence length="77" mass="8795">MFYGSLTKYGDIVQVHQAVRAHQASQDCLNEPLKGARWDAQFKGHHFELVQPKRGGEGRLLRILFFDLNLPISICEV</sequence>
<evidence type="ECO:0000313" key="2">
    <source>
        <dbReference type="Proteomes" id="UP000054721"/>
    </source>
</evidence>
<proteinExistence type="predicted"/>
<dbReference type="AlphaFoldDB" id="A0A0V1L5S3"/>
<dbReference type="EMBL" id="JYDW01000127">
    <property type="protein sequence ID" value="KRZ54891.1"/>
    <property type="molecule type" value="Genomic_DNA"/>
</dbReference>
<dbReference type="Proteomes" id="UP000054721">
    <property type="component" value="Unassembled WGS sequence"/>
</dbReference>
<name>A0A0V1L5S3_9BILA</name>
<reference evidence="1 2" key="1">
    <citation type="submission" date="2015-05" db="EMBL/GenBank/DDBJ databases">
        <title>Evolution of Trichinella species and genotypes.</title>
        <authorList>
            <person name="Korhonen P.K."/>
            <person name="Edoardo P."/>
            <person name="Giuseppe L.R."/>
            <person name="Gasser R.B."/>
        </authorList>
    </citation>
    <scope>NUCLEOTIDE SEQUENCE [LARGE SCALE GENOMIC DNA]</scope>
    <source>
        <strain evidence="1">ISS10</strain>
    </source>
</reference>
<keyword evidence="2" id="KW-1185">Reference proteome</keyword>
<organism evidence="1 2">
    <name type="scientific">Trichinella nativa</name>
    <dbReference type="NCBI Taxonomy" id="6335"/>
    <lineage>
        <taxon>Eukaryota</taxon>
        <taxon>Metazoa</taxon>
        <taxon>Ecdysozoa</taxon>
        <taxon>Nematoda</taxon>
        <taxon>Enoplea</taxon>
        <taxon>Dorylaimia</taxon>
        <taxon>Trichinellida</taxon>
        <taxon>Trichinellidae</taxon>
        <taxon>Trichinella</taxon>
    </lineage>
</organism>
<protein>
    <submittedName>
        <fullName evidence="1">Uncharacterized protein</fullName>
    </submittedName>
</protein>
<comment type="caution">
    <text evidence="1">The sequence shown here is derived from an EMBL/GenBank/DDBJ whole genome shotgun (WGS) entry which is preliminary data.</text>
</comment>